<dbReference type="Gene3D" id="1.10.357.10">
    <property type="entry name" value="Tetracycline Repressor, domain 2"/>
    <property type="match status" value="1"/>
</dbReference>
<dbReference type="PROSITE" id="PS50977">
    <property type="entry name" value="HTH_TETR_2"/>
    <property type="match status" value="1"/>
</dbReference>
<sequence length="209" mass="22871">MAGLRKAQKEMTRRLLMSTALELFNTKGYAATTIDEIAATAGTTRVTFYAYFPSRADLMKALVGQLNELLGRTSSPTHGSTAASLVNVVAGGDPGKIAEWLRETAKSWDEIRPYTKAAFEAAMVDREIRVLVEGWFDEAIGDVAEGLERAGRFAPQTRRLRAVLAMTELDYLARNWTPGRWDTDLEPMLEVLATSWSGLLAEGKPGTAG</sequence>
<accession>A0A6P2BPY0</accession>
<evidence type="ECO:0000259" key="5">
    <source>
        <dbReference type="PROSITE" id="PS50977"/>
    </source>
</evidence>
<dbReference type="InterPro" id="IPR050109">
    <property type="entry name" value="HTH-type_TetR-like_transc_reg"/>
</dbReference>
<dbReference type="OrthoDB" id="4214267at2"/>
<keyword evidence="2 4" id="KW-0238">DNA-binding</keyword>
<evidence type="ECO:0000313" key="6">
    <source>
        <dbReference type="EMBL" id="TVZ01044.1"/>
    </source>
</evidence>
<dbReference type="PRINTS" id="PR00455">
    <property type="entry name" value="HTHTETR"/>
</dbReference>
<dbReference type="Proteomes" id="UP000460272">
    <property type="component" value="Unassembled WGS sequence"/>
</dbReference>
<evidence type="ECO:0000313" key="7">
    <source>
        <dbReference type="Proteomes" id="UP000460272"/>
    </source>
</evidence>
<evidence type="ECO:0000256" key="4">
    <source>
        <dbReference type="PROSITE-ProRule" id="PRU00335"/>
    </source>
</evidence>
<comment type="caution">
    <text evidence="6">The sequence shown here is derived from an EMBL/GenBank/DDBJ whole genome shotgun (WGS) entry which is preliminary data.</text>
</comment>
<evidence type="ECO:0000256" key="3">
    <source>
        <dbReference type="ARBA" id="ARBA00023163"/>
    </source>
</evidence>
<dbReference type="GO" id="GO:0003700">
    <property type="term" value="F:DNA-binding transcription factor activity"/>
    <property type="evidence" value="ECO:0007669"/>
    <property type="project" value="TreeGrafter"/>
</dbReference>
<organism evidence="6 7">
    <name type="scientific">Trebonia kvetii</name>
    <dbReference type="NCBI Taxonomy" id="2480626"/>
    <lineage>
        <taxon>Bacteria</taxon>
        <taxon>Bacillati</taxon>
        <taxon>Actinomycetota</taxon>
        <taxon>Actinomycetes</taxon>
        <taxon>Streptosporangiales</taxon>
        <taxon>Treboniaceae</taxon>
        <taxon>Trebonia</taxon>
    </lineage>
</organism>
<dbReference type="Pfam" id="PF00440">
    <property type="entry name" value="TetR_N"/>
    <property type="match status" value="1"/>
</dbReference>
<dbReference type="EMBL" id="RPFW01000007">
    <property type="protein sequence ID" value="TVZ01044.1"/>
    <property type="molecule type" value="Genomic_DNA"/>
</dbReference>
<dbReference type="SUPFAM" id="SSF46689">
    <property type="entry name" value="Homeodomain-like"/>
    <property type="match status" value="1"/>
</dbReference>
<dbReference type="Gene3D" id="1.10.10.60">
    <property type="entry name" value="Homeodomain-like"/>
    <property type="match status" value="1"/>
</dbReference>
<dbReference type="PANTHER" id="PTHR30055">
    <property type="entry name" value="HTH-TYPE TRANSCRIPTIONAL REGULATOR RUTR"/>
    <property type="match status" value="1"/>
</dbReference>
<dbReference type="RefSeq" id="WP_145859310.1">
    <property type="nucleotide sequence ID" value="NZ_RPFW01000007.1"/>
</dbReference>
<protein>
    <submittedName>
        <fullName evidence="6">TetR family transcriptional regulator</fullName>
    </submittedName>
</protein>
<keyword evidence="1" id="KW-0805">Transcription regulation</keyword>
<feature type="DNA-binding region" description="H-T-H motif" evidence="4">
    <location>
        <begin position="33"/>
        <end position="52"/>
    </location>
</feature>
<evidence type="ECO:0000256" key="1">
    <source>
        <dbReference type="ARBA" id="ARBA00023015"/>
    </source>
</evidence>
<dbReference type="PANTHER" id="PTHR30055:SF238">
    <property type="entry name" value="MYCOFACTOCIN BIOSYNTHESIS TRANSCRIPTIONAL REGULATOR MFTR-RELATED"/>
    <property type="match status" value="1"/>
</dbReference>
<gene>
    <name evidence="6" type="ORF">EAS64_32565</name>
</gene>
<dbReference type="InterPro" id="IPR001647">
    <property type="entry name" value="HTH_TetR"/>
</dbReference>
<keyword evidence="3" id="KW-0804">Transcription</keyword>
<evidence type="ECO:0000256" key="2">
    <source>
        <dbReference type="ARBA" id="ARBA00023125"/>
    </source>
</evidence>
<dbReference type="InterPro" id="IPR009057">
    <property type="entry name" value="Homeodomain-like_sf"/>
</dbReference>
<dbReference type="AlphaFoldDB" id="A0A6P2BPY0"/>
<feature type="domain" description="HTH tetR-type" evidence="5">
    <location>
        <begin position="10"/>
        <end position="70"/>
    </location>
</feature>
<name>A0A6P2BPY0_9ACTN</name>
<keyword evidence="7" id="KW-1185">Reference proteome</keyword>
<dbReference type="GO" id="GO:0000976">
    <property type="term" value="F:transcription cis-regulatory region binding"/>
    <property type="evidence" value="ECO:0007669"/>
    <property type="project" value="TreeGrafter"/>
</dbReference>
<reference evidence="6 7" key="1">
    <citation type="submission" date="2018-11" db="EMBL/GenBank/DDBJ databases">
        <title>Trebonia kvetii gen.nov., sp.nov., a novel acidophilic actinobacterium, and proposal of the new actinobacterial family Treboniaceae fam. nov.</title>
        <authorList>
            <person name="Rapoport D."/>
            <person name="Sagova-Mareckova M."/>
            <person name="Sedlacek I."/>
            <person name="Provaznik J."/>
            <person name="Kralova S."/>
            <person name="Pavlinic D."/>
            <person name="Benes V."/>
            <person name="Kopecky J."/>
        </authorList>
    </citation>
    <scope>NUCLEOTIDE SEQUENCE [LARGE SCALE GENOMIC DNA]</scope>
    <source>
        <strain evidence="6 7">15Tr583</strain>
    </source>
</reference>
<proteinExistence type="predicted"/>